<dbReference type="PROSITE" id="PS51257">
    <property type="entry name" value="PROKAR_LIPOPROTEIN"/>
    <property type="match status" value="1"/>
</dbReference>
<comment type="caution">
    <text evidence="6">The sequence shown here is derived from an EMBL/GenBank/DDBJ whole genome shotgun (WGS) entry which is preliminary data.</text>
</comment>
<feature type="domain" description="Multidrug resistance protein MdtA-like barrel-sandwich hybrid" evidence="5">
    <location>
        <begin position="58"/>
        <end position="195"/>
    </location>
</feature>
<dbReference type="Pfam" id="PF25917">
    <property type="entry name" value="BSH_RND"/>
    <property type="match status" value="1"/>
</dbReference>
<evidence type="ECO:0000313" key="6">
    <source>
        <dbReference type="EMBL" id="KAA0696713.1"/>
    </source>
</evidence>
<feature type="coiled-coil region" evidence="3">
    <location>
        <begin position="98"/>
        <end position="163"/>
    </location>
</feature>
<keyword evidence="7" id="KW-1185">Reference proteome</keyword>
<dbReference type="RefSeq" id="WP_149331650.1">
    <property type="nucleotide sequence ID" value="NZ_QOVF01000001.1"/>
</dbReference>
<feature type="signal peptide" evidence="4">
    <location>
        <begin position="1"/>
        <end position="19"/>
    </location>
</feature>
<evidence type="ECO:0000259" key="5">
    <source>
        <dbReference type="Pfam" id="PF25917"/>
    </source>
</evidence>
<evidence type="ECO:0000256" key="1">
    <source>
        <dbReference type="ARBA" id="ARBA00009477"/>
    </source>
</evidence>
<evidence type="ECO:0000256" key="4">
    <source>
        <dbReference type="SAM" id="SignalP"/>
    </source>
</evidence>
<name>A0A7V7GWW5_9GAMM</name>
<evidence type="ECO:0000313" key="7">
    <source>
        <dbReference type="Proteomes" id="UP000463138"/>
    </source>
</evidence>
<keyword evidence="4" id="KW-0732">Signal</keyword>
<dbReference type="OrthoDB" id="9806939at2"/>
<dbReference type="PANTHER" id="PTHR30469:SF18">
    <property type="entry name" value="RESISTANCE-NODULATION-CELL DIVISION (RND) EFFLUX MEMBRANE FUSION PROTEIN-RELATED"/>
    <property type="match status" value="1"/>
</dbReference>
<organism evidence="6 7">
    <name type="scientific">Halopseudomonas laoshanensis</name>
    <dbReference type="NCBI Taxonomy" id="2268758"/>
    <lineage>
        <taxon>Bacteria</taxon>
        <taxon>Pseudomonadati</taxon>
        <taxon>Pseudomonadota</taxon>
        <taxon>Gammaproteobacteria</taxon>
        <taxon>Pseudomonadales</taxon>
        <taxon>Pseudomonadaceae</taxon>
        <taxon>Halopseudomonas</taxon>
    </lineage>
</organism>
<reference evidence="6 7" key="1">
    <citation type="submission" date="2018-07" db="EMBL/GenBank/DDBJ databases">
        <title>Pseudomonas laoshanensis sp. nov., isolated from soil.</title>
        <authorList>
            <person name="Sun J."/>
            <person name="Yu L."/>
            <person name="Wang M."/>
            <person name="Zhang C."/>
        </authorList>
    </citation>
    <scope>NUCLEOTIDE SEQUENCE [LARGE SCALE GENOMIC DNA]</scope>
    <source>
        <strain evidence="6 7">Y22</strain>
    </source>
</reference>
<dbReference type="EMBL" id="QOVF01000001">
    <property type="protein sequence ID" value="KAA0696713.1"/>
    <property type="molecule type" value="Genomic_DNA"/>
</dbReference>
<dbReference type="Gene3D" id="2.40.420.20">
    <property type="match status" value="1"/>
</dbReference>
<dbReference type="Gene3D" id="2.40.30.170">
    <property type="match status" value="1"/>
</dbReference>
<dbReference type="NCBIfam" id="TIGR01730">
    <property type="entry name" value="RND_mfp"/>
    <property type="match status" value="1"/>
</dbReference>
<comment type="similarity">
    <text evidence="1">Belongs to the membrane fusion protein (MFP) (TC 8.A.1) family.</text>
</comment>
<accession>A0A7V7GWW5</accession>
<sequence length="352" mass="37724">MRVLSLATLALFILAGCGAEPENAKSAQSSALKVRTAVIQSAEQHTWTLSGTVQPRNEAELGFRLAGQINERLVHTGEHVEAGDVLLRLDPADIRQQLSAAQADVESARVKANNAEANRKRLDTLRARDLIPEQTYEDARAAASAASESVKAAQAQLAQARSASGYVELKAPASGILLTVSGEVGQVVSAGTPVATLAYDGPRDVEVYIPERRRDELPQTARVQLYAEDVQADASLREISGSADPLTRSWRARFAIEDDPEAWSLGSSVTLELVQELNGQALQRIPVGALIDLGQGMGVWVVDNGQVQFHPVKLVRMDTEQAYIHSEMPAGTHIIALGAHLLEAGQAVEVLP</sequence>
<evidence type="ECO:0000256" key="2">
    <source>
        <dbReference type="ARBA" id="ARBA00023054"/>
    </source>
</evidence>
<gene>
    <name evidence="6" type="ORF">DT594_05150</name>
</gene>
<protein>
    <submittedName>
        <fullName evidence="6">Efflux RND transporter periplasmic adaptor subunit</fullName>
    </submittedName>
</protein>
<dbReference type="SUPFAM" id="SSF111369">
    <property type="entry name" value="HlyD-like secretion proteins"/>
    <property type="match status" value="1"/>
</dbReference>
<dbReference type="PANTHER" id="PTHR30469">
    <property type="entry name" value="MULTIDRUG RESISTANCE PROTEIN MDTA"/>
    <property type="match status" value="1"/>
</dbReference>
<dbReference type="GO" id="GO:1990281">
    <property type="term" value="C:efflux pump complex"/>
    <property type="evidence" value="ECO:0007669"/>
    <property type="project" value="TreeGrafter"/>
</dbReference>
<feature type="chain" id="PRO_5030852287" evidence="4">
    <location>
        <begin position="20"/>
        <end position="352"/>
    </location>
</feature>
<dbReference type="GO" id="GO:0015562">
    <property type="term" value="F:efflux transmembrane transporter activity"/>
    <property type="evidence" value="ECO:0007669"/>
    <property type="project" value="TreeGrafter"/>
</dbReference>
<dbReference type="Proteomes" id="UP000463138">
    <property type="component" value="Unassembled WGS sequence"/>
</dbReference>
<evidence type="ECO:0000256" key="3">
    <source>
        <dbReference type="SAM" id="Coils"/>
    </source>
</evidence>
<proteinExistence type="inferred from homology"/>
<dbReference type="InterPro" id="IPR058625">
    <property type="entry name" value="MdtA-like_BSH"/>
</dbReference>
<dbReference type="Gene3D" id="2.40.50.100">
    <property type="match status" value="1"/>
</dbReference>
<dbReference type="AlphaFoldDB" id="A0A7V7GWW5"/>
<keyword evidence="2 3" id="KW-0175">Coiled coil</keyword>
<dbReference type="Gene3D" id="1.10.287.470">
    <property type="entry name" value="Helix hairpin bin"/>
    <property type="match status" value="1"/>
</dbReference>
<dbReference type="InterPro" id="IPR006143">
    <property type="entry name" value="RND_pump_MFP"/>
</dbReference>